<dbReference type="AlphaFoldDB" id="A0A2T9Z2W0"/>
<name>A0A2T9Z2W0_9FUNG</name>
<comment type="caution">
    <text evidence="1">The sequence shown here is derived from an EMBL/GenBank/DDBJ whole genome shotgun (WGS) entry which is preliminary data.</text>
</comment>
<keyword evidence="2" id="KW-1185">Reference proteome</keyword>
<sequence length="198" mass="23111">MQHHSYLRSRTDKIPRLSYRLRKLSPQSRAILNEVIYIFSLKGSNISEGVLRANICSTCQQRLRRAYIQYSLTKTYGRVKFIQCIEPIKPCKLLPYENTNQSIPLLNKNFLLSLKIVDTQNNVILLDLFDKSFCVYDIFALFTKKFRYQEMPLFCNNHFIGKLTTIQELDCLPSINNDITVNIGAIYPISKNPAWFEC</sequence>
<dbReference type="Proteomes" id="UP000245699">
    <property type="component" value="Unassembled WGS sequence"/>
</dbReference>
<evidence type="ECO:0000313" key="2">
    <source>
        <dbReference type="Proteomes" id="UP000245699"/>
    </source>
</evidence>
<evidence type="ECO:0000313" key="1">
    <source>
        <dbReference type="EMBL" id="PVU98874.1"/>
    </source>
</evidence>
<dbReference type="EMBL" id="MBFT01000065">
    <property type="protein sequence ID" value="PVU98874.1"/>
    <property type="molecule type" value="Genomic_DNA"/>
</dbReference>
<organism evidence="1 2">
    <name type="scientific">Furculomyces boomerangus</name>
    <dbReference type="NCBI Taxonomy" id="61424"/>
    <lineage>
        <taxon>Eukaryota</taxon>
        <taxon>Fungi</taxon>
        <taxon>Fungi incertae sedis</taxon>
        <taxon>Zoopagomycota</taxon>
        <taxon>Kickxellomycotina</taxon>
        <taxon>Harpellomycetes</taxon>
        <taxon>Harpellales</taxon>
        <taxon>Harpellaceae</taxon>
        <taxon>Furculomyces</taxon>
    </lineage>
</organism>
<gene>
    <name evidence="1" type="ORF">BB559_001208</name>
</gene>
<protein>
    <submittedName>
        <fullName evidence="1">Uncharacterized protein</fullName>
    </submittedName>
</protein>
<dbReference type="OrthoDB" id="5551505at2759"/>
<proteinExistence type="predicted"/>
<accession>A0A2T9Z2W0</accession>
<reference evidence="1 2" key="1">
    <citation type="journal article" date="2018" name="MBio">
        <title>Comparative Genomics Reveals the Core Gene Toolbox for the Fungus-Insect Symbiosis.</title>
        <authorList>
            <person name="Wang Y."/>
            <person name="Stata M."/>
            <person name="Wang W."/>
            <person name="Stajich J.E."/>
            <person name="White M.M."/>
            <person name="Moncalvo J.M."/>
        </authorList>
    </citation>
    <scope>NUCLEOTIDE SEQUENCE [LARGE SCALE GENOMIC DNA]</scope>
    <source>
        <strain evidence="1 2">AUS-77-4</strain>
    </source>
</reference>